<feature type="transmembrane region" description="Helical" evidence="9">
    <location>
        <begin position="263"/>
        <end position="280"/>
    </location>
</feature>
<gene>
    <name evidence="11" type="ORF">SAMN05878482_104124</name>
</gene>
<feature type="transmembrane region" description="Helical" evidence="9">
    <location>
        <begin position="16"/>
        <end position="36"/>
    </location>
</feature>
<dbReference type="PANTHER" id="PTHR33451:SF3">
    <property type="entry name" value="MALATE-2H(+)_NA(+)-LACTATE ANTIPORTER"/>
    <property type="match status" value="1"/>
</dbReference>
<evidence type="ECO:0000256" key="7">
    <source>
        <dbReference type="ARBA" id="ARBA00023136"/>
    </source>
</evidence>
<dbReference type="NCBIfam" id="TIGR00931">
    <property type="entry name" value="antiport_nhaC"/>
    <property type="match status" value="1"/>
</dbReference>
<evidence type="ECO:0000256" key="8">
    <source>
        <dbReference type="ARBA" id="ARBA00038435"/>
    </source>
</evidence>
<feature type="transmembrane region" description="Helical" evidence="9">
    <location>
        <begin position="199"/>
        <end position="218"/>
    </location>
</feature>
<dbReference type="AlphaFoldDB" id="A0A9X8WL21"/>
<keyword evidence="3" id="KW-0050">Antiport</keyword>
<proteinExistence type="inferred from homology"/>
<sequence length="486" mass="52122">MKQENNVNVVKTPSKWLALIPIVFMACALAIGIGVYGADPHVPLLISTVVAVIVALKLGHNWHSIEEHLVKTISVSIKALLILVIIGAFIGAWMASGIVPSMVYYGLGVVSPTYFLVTACIISVLVSIAGNAWFAAGTIGVALMGIGHGLGVPLPMVAGAVVSGVYFGDKMSPLSDVTNFTSAVVGVDLFEHIRNLMNTTFPTLIISLMLYAFLGFKFRGEGADLSQAEKIQGILSDQFVISPFLLIPLLFIALIFILKIPAIPGLTVGVLIGGACSLFVQKTSLGNMINIMNNGYAAKTGYKVTDELLNQGGIQDMMYTVSLILIALSFGAILEKAKILETLLGSLLRKVKRTGSLITATAGTCIASNIVGCDQFMSVIIPGRMYLNEYKKRGLHPKLLGRTLEDCGTVTASLIPWTTCGIFMFSVLGVSPIEYAPYAFFCYISTFVAIAFGYLNIKINRLEVEELAGKRSENKGKDLESSFPME</sequence>
<evidence type="ECO:0000256" key="1">
    <source>
        <dbReference type="ARBA" id="ARBA00004651"/>
    </source>
</evidence>
<feature type="domain" description="Na+/H+ antiporter NhaC-like C-terminal" evidence="10">
    <location>
        <begin position="164"/>
        <end position="456"/>
    </location>
</feature>
<comment type="subcellular location">
    <subcellularLocation>
        <location evidence="1">Cell membrane</location>
        <topology evidence="1">Multi-pass membrane protein</topology>
    </subcellularLocation>
</comment>
<evidence type="ECO:0000256" key="3">
    <source>
        <dbReference type="ARBA" id="ARBA00022449"/>
    </source>
</evidence>
<feature type="transmembrane region" description="Helical" evidence="9">
    <location>
        <begin position="239"/>
        <end position="257"/>
    </location>
</feature>
<name>A0A9X8WL21_9BACI</name>
<feature type="transmembrane region" description="Helical" evidence="9">
    <location>
        <begin position="80"/>
        <end position="107"/>
    </location>
</feature>
<feature type="transmembrane region" description="Helical" evidence="9">
    <location>
        <begin position="42"/>
        <end position="59"/>
    </location>
</feature>
<comment type="caution">
    <text evidence="11">The sequence shown here is derived from an EMBL/GenBank/DDBJ whole genome shotgun (WGS) entry which is preliminary data.</text>
</comment>
<keyword evidence="2" id="KW-0813">Transport</keyword>
<keyword evidence="7 9" id="KW-0472">Membrane</keyword>
<evidence type="ECO:0000259" key="10">
    <source>
        <dbReference type="Pfam" id="PF03553"/>
    </source>
</evidence>
<keyword evidence="4" id="KW-1003">Cell membrane</keyword>
<dbReference type="RefSeq" id="WP_081395635.1">
    <property type="nucleotide sequence ID" value="NZ_FTMX01000004.1"/>
</dbReference>
<comment type="similarity">
    <text evidence="8">Belongs to the NhaC Na(+)/H(+) (TC 2.A.35) antiporter family.</text>
</comment>
<evidence type="ECO:0000256" key="4">
    <source>
        <dbReference type="ARBA" id="ARBA00022475"/>
    </source>
</evidence>
<evidence type="ECO:0000256" key="6">
    <source>
        <dbReference type="ARBA" id="ARBA00022989"/>
    </source>
</evidence>
<dbReference type="GO" id="GO:0005886">
    <property type="term" value="C:plasma membrane"/>
    <property type="evidence" value="ECO:0007669"/>
    <property type="project" value="UniProtKB-SubCell"/>
</dbReference>
<evidence type="ECO:0000256" key="9">
    <source>
        <dbReference type="SAM" id="Phobius"/>
    </source>
</evidence>
<dbReference type="Pfam" id="PF03553">
    <property type="entry name" value="Na_H_antiporter"/>
    <property type="match status" value="1"/>
</dbReference>
<protein>
    <submittedName>
        <fullName evidence="11">Na+:H+ antiporter, NhaC family</fullName>
    </submittedName>
</protein>
<dbReference type="InterPro" id="IPR018461">
    <property type="entry name" value="Na/H_Antiport_NhaC-like_C"/>
</dbReference>
<dbReference type="PROSITE" id="PS51257">
    <property type="entry name" value="PROKAR_LIPOPROTEIN"/>
    <property type="match status" value="1"/>
</dbReference>
<keyword evidence="5 9" id="KW-0812">Transmembrane</keyword>
<dbReference type="EMBL" id="FTMX01000004">
    <property type="protein sequence ID" value="SIR52328.1"/>
    <property type="molecule type" value="Genomic_DNA"/>
</dbReference>
<evidence type="ECO:0000313" key="11">
    <source>
        <dbReference type="EMBL" id="SIR52328.1"/>
    </source>
</evidence>
<evidence type="ECO:0000256" key="5">
    <source>
        <dbReference type="ARBA" id="ARBA00022692"/>
    </source>
</evidence>
<feature type="transmembrane region" description="Helical" evidence="9">
    <location>
        <begin position="113"/>
        <end position="134"/>
    </location>
</feature>
<organism evidence="11 12">
    <name type="scientific">Peribacillus simplex</name>
    <dbReference type="NCBI Taxonomy" id="1478"/>
    <lineage>
        <taxon>Bacteria</taxon>
        <taxon>Bacillati</taxon>
        <taxon>Bacillota</taxon>
        <taxon>Bacilli</taxon>
        <taxon>Bacillales</taxon>
        <taxon>Bacillaceae</taxon>
        <taxon>Peribacillus</taxon>
    </lineage>
</organism>
<keyword evidence="6 9" id="KW-1133">Transmembrane helix</keyword>
<reference evidence="11 12" key="1">
    <citation type="submission" date="2017-01" db="EMBL/GenBank/DDBJ databases">
        <authorList>
            <person name="Varghese N."/>
            <person name="Submissions S."/>
        </authorList>
    </citation>
    <scope>NUCLEOTIDE SEQUENCE [LARGE SCALE GENOMIC DNA]</scope>
    <source>
        <strain evidence="11 12">RUG2-6</strain>
    </source>
</reference>
<dbReference type="Proteomes" id="UP000185829">
    <property type="component" value="Unassembled WGS sequence"/>
</dbReference>
<dbReference type="PANTHER" id="PTHR33451">
    <property type="entry name" value="MALATE-2H(+)/NA(+)-LACTATE ANTIPORTER"/>
    <property type="match status" value="1"/>
</dbReference>
<feature type="transmembrane region" description="Helical" evidence="9">
    <location>
        <begin position="408"/>
        <end position="429"/>
    </location>
</feature>
<dbReference type="InterPro" id="IPR004770">
    <property type="entry name" value="Na/H_antiport_NhaC"/>
</dbReference>
<feature type="transmembrane region" description="Helical" evidence="9">
    <location>
        <begin position="435"/>
        <end position="455"/>
    </location>
</feature>
<dbReference type="InterPro" id="IPR052180">
    <property type="entry name" value="NhaC_Na-H+_Antiporter"/>
</dbReference>
<feature type="transmembrane region" description="Helical" evidence="9">
    <location>
        <begin position="141"/>
        <end position="167"/>
    </location>
</feature>
<evidence type="ECO:0000256" key="2">
    <source>
        <dbReference type="ARBA" id="ARBA00022448"/>
    </source>
</evidence>
<evidence type="ECO:0000313" key="12">
    <source>
        <dbReference type="Proteomes" id="UP000185829"/>
    </source>
</evidence>
<dbReference type="GO" id="GO:0015297">
    <property type="term" value="F:antiporter activity"/>
    <property type="evidence" value="ECO:0007669"/>
    <property type="project" value="UniProtKB-KW"/>
</dbReference>
<accession>A0A9X8WL21</accession>